<dbReference type="AlphaFoldDB" id="A0A1A8M6Y9"/>
<organism evidence="3">
    <name type="scientific">Nothobranchius pienaari</name>
    <dbReference type="NCBI Taxonomy" id="704102"/>
    <lineage>
        <taxon>Eukaryota</taxon>
        <taxon>Metazoa</taxon>
        <taxon>Chordata</taxon>
        <taxon>Craniata</taxon>
        <taxon>Vertebrata</taxon>
        <taxon>Euteleostomi</taxon>
        <taxon>Actinopterygii</taxon>
        <taxon>Neopterygii</taxon>
        <taxon>Teleostei</taxon>
        <taxon>Neoteleostei</taxon>
        <taxon>Acanthomorphata</taxon>
        <taxon>Ovalentaria</taxon>
        <taxon>Atherinomorphae</taxon>
        <taxon>Cyprinodontiformes</taxon>
        <taxon>Nothobranchiidae</taxon>
        <taxon>Nothobranchius</taxon>
    </lineage>
</organism>
<name>A0A1A8M6Y9_9TELE</name>
<dbReference type="EMBL" id="HAEF01011675">
    <property type="protein sequence ID" value="SBR52795.1"/>
    <property type="molecule type" value="Transcribed_RNA"/>
</dbReference>
<feature type="region of interest" description="Disordered" evidence="2">
    <location>
        <begin position="1"/>
        <end position="21"/>
    </location>
</feature>
<feature type="compositionally biased region" description="Polar residues" evidence="2">
    <location>
        <begin position="177"/>
        <end position="196"/>
    </location>
</feature>
<feature type="compositionally biased region" description="Basic and acidic residues" evidence="2">
    <location>
        <begin position="8"/>
        <end position="21"/>
    </location>
</feature>
<feature type="region of interest" description="Disordered" evidence="2">
    <location>
        <begin position="383"/>
        <end position="417"/>
    </location>
</feature>
<evidence type="ECO:0000256" key="1">
    <source>
        <dbReference type="SAM" id="Coils"/>
    </source>
</evidence>
<evidence type="ECO:0000313" key="3">
    <source>
        <dbReference type="EMBL" id="SBR52795.1"/>
    </source>
</evidence>
<accession>A0A1A8M6Y9</accession>
<feature type="compositionally biased region" description="Basic residues" evidence="2">
    <location>
        <begin position="383"/>
        <end position="393"/>
    </location>
</feature>
<reference evidence="3" key="1">
    <citation type="submission" date="2016-05" db="EMBL/GenBank/DDBJ databases">
        <authorList>
            <person name="Lavstsen T."/>
            <person name="Jespersen J.S."/>
        </authorList>
    </citation>
    <scope>NUCLEOTIDE SEQUENCE</scope>
    <source>
        <tissue evidence="3">Brain</tissue>
    </source>
</reference>
<sequence>MSSTKAASSKEKHQNQVQDEKELEKCIKDLKSAIKKVDNAIAKEGENLSRMQAVYDADKLHLDTLVTKIEHQESSLASYVLASQIYIYSQLFSAYNYNKVKSTEHDNRREENMNLQSELCESQDLLMKAKLPQSTLLQMSPPWWQEAQNLKDRKAKDPQNEQNSESEEATGHKGLNSEPSESTMPSTQEDDVLTSSTEHLSIPKMPEIFFSDAAQAYESVSDLARSILFLRENTKDYSLQKDVEAKRRQMKEQDEELRLQVTEMKAKIEREKEKAERFRGQVESHKQEKDHMEVLDEELTSMLSLCRVRRLTSFSTVEKMKIIEKHVFELITQTEKITVDYLKKEKQKNLRMKRKREQEERLRLQMEAHREKIEKYKEKAMKKTLKTTRKMPRPRSNPDYNKVKVVSEPVGPAKPQQEDLISSFYELHV</sequence>
<gene>
    <name evidence="3" type="primary">CCDC37</name>
</gene>
<keyword evidence="1" id="KW-0175">Coiled coil</keyword>
<evidence type="ECO:0000256" key="2">
    <source>
        <dbReference type="SAM" id="MobiDB-lite"/>
    </source>
</evidence>
<protein>
    <submittedName>
        <fullName evidence="3">Coiled-coil domain containing 37</fullName>
    </submittedName>
</protein>
<proteinExistence type="predicted"/>
<reference evidence="3" key="2">
    <citation type="submission" date="2016-06" db="EMBL/GenBank/DDBJ databases">
        <title>The genome of a short-lived fish provides insights into sex chromosome evolution and the genetic control of aging.</title>
        <authorList>
            <person name="Reichwald K."/>
            <person name="Felder M."/>
            <person name="Petzold A."/>
            <person name="Koch P."/>
            <person name="Groth M."/>
            <person name="Platzer M."/>
        </authorList>
    </citation>
    <scope>NUCLEOTIDE SEQUENCE</scope>
    <source>
        <tissue evidence="3">Brain</tissue>
    </source>
</reference>
<feature type="coiled-coil region" evidence="1">
    <location>
        <begin position="240"/>
        <end position="288"/>
    </location>
</feature>
<feature type="region of interest" description="Disordered" evidence="2">
    <location>
        <begin position="151"/>
        <end position="196"/>
    </location>
</feature>